<sequence>MDVFATLPGEVLIHILKFVLVPDQPQAETLASYAARATPYRLLCARFNAAVDCVAGIHAHTFPGPQLTPIQIGTVSAHPTPHASVNAHRKYWSNFLPQPRDRQRHTFAQTLMQNLIVPRLPALRSISIDLVIPTLKRRRPSLSDSDTSTEEGAVLPFLHRLSANSHSMEFLHVRIPASQRCIDAIETVIAKNTQLASICVEVDSTGTAAATRPTLRLNNITLGHTAYAAVRRFVIRAPTCDVHFIVSPHRQRPFFDRLAQATEVGLVCYAFATTLPNWYWLYTLLRMTPDLAMCDIGIASPDDHFVPHSDLPVRPFRLPNLVHLSIHIPEIDTHMLRSMDAPFLYLLRLRSAVHIELWPDCDEGHFPSLFIVNVTCPGPSALRMEVLGIEEQDFSHNYDTGHEYFDPLREDFVVYIKPYERARLKVLTYPYLAKPFCLA</sequence>
<evidence type="ECO:0000313" key="2">
    <source>
        <dbReference type="Proteomes" id="UP001176521"/>
    </source>
</evidence>
<evidence type="ECO:0008006" key="3">
    <source>
        <dbReference type="Google" id="ProtNLM"/>
    </source>
</evidence>
<dbReference type="AlphaFoldDB" id="A0AAN6G845"/>
<dbReference type="EMBL" id="JAPDMQ010000594">
    <property type="protein sequence ID" value="KAK0522352.1"/>
    <property type="molecule type" value="Genomic_DNA"/>
</dbReference>
<gene>
    <name evidence="1" type="ORF">OC842_006488</name>
</gene>
<accession>A0AAN6G845</accession>
<dbReference type="Proteomes" id="UP001176521">
    <property type="component" value="Unassembled WGS sequence"/>
</dbReference>
<keyword evidence="2" id="KW-1185">Reference proteome</keyword>
<name>A0AAN6G845_9BASI</name>
<evidence type="ECO:0000313" key="1">
    <source>
        <dbReference type="EMBL" id="KAK0522352.1"/>
    </source>
</evidence>
<reference evidence="1" key="1">
    <citation type="journal article" date="2023" name="PhytoFront">
        <title>Draft Genome Resources of Seven Strains of Tilletia horrida, Causal Agent of Kernel Smut of Rice.</title>
        <authorList>
            <person name="Khanal S."/>
            <person name="Antony Babu S."/>
            <person name="Zhou X.G."/>
        </authorList>
    </citation>
    <scope>NUCLEOTIDE SEQUENCE</scope>
    <source>
        <strain evidence="1">TX3</strain>
    </source>
</reference>
<comment type="caution">
    <text evidence="1">The sequence shown here is derived from an EMBL/GenBank/DDBJ whole genome shotgun (WGS) entry which is preliminary data.</text>
</comment>
<proteinExistence type="predicted"/>
<organism evidence="1 2">
    <name type="scientific">Tilletia horrida</name>
    <dbReference type="NCBI Taxonomy" id="155126"/>
    <lineage>
        <taxon>Eukaryota</taxon>
        <taxon>Fungi</taxon>
        <taxon>Dikarya</taxon>
        <taxon>Basidiomycota</taxon>
        <taxon>Ustilaginomycotina</taxon>
        <taxon>Exobasidiomycetes</taxon>
        <taxon>Tilletiales</taxon>
        <taxon>Tilletiaceae</taxon>
        <taxon>Tilletia</taxon>
    </lineage>
</organism>
<protein>
    <recommendedName>
        <fullName evidence="3">F-box domain-containing protein</fullName>
    </recommendedName>
</protein>